<dbReference type="PANTHER" id="PTHR23017:SF3">
    <property type="entry name" value="G-PROTEIN COUPLED RECEPTORS FAMILY 1 PROFILE DOMAIN-CONTAINING PROTEIN"/>
    <property type="match status" value="1"/>
</dbReference>
<organism evidence="7 8">
    <name type="scientific">Steinernema carpocapsae</name>
    <name type="common">Entomopathogenic nematode</name>
    <dbReference type="NCBI Taxonomy" id="34508"/>
    <lineage>
        <taxon>Eukaryota</taxon>
        <taxon>Metazoa</taxon>
        <taxon>Ecdysozoa</taxon>
        <taxon>Nematoda</taxon>
        <taxon>Chromadorea</taxon>
        <taxon>Rhabditida</taxon>
        <taxon>Tylenchina</taxon>
        <taxon>Panagrolaimomorpha</taxon>
        <taxon>Strongyloidoidea</taxon>
        <taxon>Steinernematidae</taxon>
        <taxon>Steinernema</taxon>
    </lineage>
</organism>
<dbReference type="GO" id="GO:0016020">
    <property type="term" value="C:membrane"/>
    <property type="evidence" value="ECO:0007669"/>
    <property type="project" value="UniProtKB-SubCell"/>
</dbReference>
<dbReference type="InterPro" id="IPR019430">
    <property type="entry name" value="7TM_GPCR_serpentine_rcpt_Srx"/>
</dbReference>
<accession>A0A4U5NAA3</accession>
<feature type="transmembrane region" description="Helical" evidence="5">
    <location>
        <begin position="28"/>
        <end position="49"/>
    </location>
</feature>
<keyword evidence="3 5" id="KW-1133">Transmembrane helix</keyword>
<sequence length="310" mass="35110">MIDIAPNQTLVFGYELEGRGSPNHIDTIIGSLIWVLSAVAVVLGFYNLYIIKRMKIFHNAFGAFWASRTIGEIGSSIVQVVYSGPVTIRQPSNLAPFYGITAFTIGYFFACHACIMHQIVSVNRMLAVITPLKYSNIFQKKIVISLIAFCWVAALIALLLYLVIPCNMVGYSPQLYEYVFVKCDPYMERDFSYVGTFVNRFCWCLCFSTFIFDAITLSKIIYVRVVGFSNKNYKRDVRFFAQTSVQNFTMMIALTMIVIVNNSQSLGSTVLYVLAFNTLIATHINNALALIIFNPEVRARFRKYTTSSAW</sequence>
<feature type="transmembrane region" description="Helical" evidence="5">
    <location>
        <begin position="239"/>
        <end position="259"/>
    </location>
</feature>
<proteinExistence type="predicted"/>
<dbReference type="InterPro" id="IPR017452">
    <property type="entry name" value="GPCR_Rhodpsn_7TM"/>
</dbReference>
<feature type="transmembrane region" description="Helical" evidence="5">
    <location>
        <begin position="271"/>
        <end position="293"/>
    </location>
</feature>
<evidence type="ECO:0000256" key="5">
    <source>
        <dbReference type="SAM" id="Phobius"/>
    </source>
</evidence>
<evidence type="ECO:0000256" key="4">
    <source>
        <dbReference type="ARBA" id="ARBA00023136"/>
    </source>
</evidence>
<evidence type="ECO:0000259" key="6">
    <source>
        <dbReference type="PROSITE" id="PS50262"/>
    </source>
</evidence>
<dbReference type="EMBL" id="AZBU02000004">
    <property type="protein sequence ID" value="TKR79828.1"/>
    <property type="molecule type" value="Genomic_DNA"/>
</dbReference>
<feature type="transmembrane region" description="Helical" evidence="5">
    <location>
        <begin position="94"/>
        <end position="115"/>
    </location>
</feature>
<name>A0A4U5NAA3_STECR</name>
<protein>
    <recommendedName>
        <fullName evidence="6">G-protein coupled receptors family 1 profile domain-containing protein</fullName>
    </recommendedName>
</protein>
<evidence type="ECO:0000256" key="2">
    <source>
        <dbReference type="ARBA" id="ARBA00022692"/>
    </source>
</evidence>
<evidence type="ECO:0000256" key="3">
    <source>
        <dbReference type="ARBA" id="ARBA00022989"/>
    </source>
</evidence>
<feature type="transmembrane region" description="Helical" evidence="5">
    <location>
        <begin position="197"/>
        <end position="218"/>
    </location>
</feature>
<dbReference type="PANTHER" id="PTHR23017">
    <property type="entry name" value="SERPENTINE RECEPTOR, CLASS X"/>
    <property type="match status" value="1"/>
</dbReference>
<evidence type="ECO:0000256" key="1">
    <source>
        <dbReference type="ARBA" id="ARBA00004370"/>
    </source>
</evidence>
<evidence type="ECO:0000313" key="7">
    <source>
        <dbReference type="EMBL" id="TKR79828.1"/>
    </source>
</evidence>
<dbReference type="PROSITE" id="PS50262">
    <property type="entry name" value="G_PROTEIN_RECEP_F1_2"/>
    <property type="match status" value="1"/>
</dbReference>
<reference evidence="7 8" key="1">
    <citation type="journal article" date="2015" name="Genome Biol.">
        <title>Comparative genomics of Steinernema reveals deeply conserved gene regulatory networks.</title>
        <authorList>
            <person name="Dillman A.R."/>
            <person name="Macchietto M."/>
            <person name="Porter C.F."/>
            <person name="Rogers A."/>
            <person name="Williams B."/>
            <person name="Antoshechkin I."/>
            <person name="Lee M.M."/>
            <person name="Goodwin Z."/>
            <person name="Lu X."/>
            <person name="Lewis E.E."/>
            <person name="Goodrich-Blair H."/>
            <person name="Stock S.P."/>
            <person name="Adams B.J."/>
            <person name="Sternberg P.W."/>
            <person name="Mortazavi A."/>
        </authorList>
    </citation>
    <scope>NUCLEOTIDE SEQUENCE [LARGE SCALE GENOMIC DNA]</scope>
    <source>
        <strain evidence="7 8">ALL</strain>
    </source>
</reference>
<dbReference type="Gene3D" id="1.20.1070.10">
    <property type="entry name" value="Rhodopsin 7-helix transmembrane proteins"/>
    <property type="match status" value="1"/>
</dbReference>
<comment type="subcellular location">
    <subcellularLocation>
        <location evidence="1">Membrane</location>
    </subcellularLocation>
</comment>
<dbReference type="OrthoDB" id="10017003at2759"/>
<gene>
    <name evidence="7" type="ORF">L596_013992</name>
</gene>
<keyword evidence="8" id="KW-1185">Reference proteome</keyword>
<dbReference type="Pfam" id="PF10328">
    <property type="entry name" value="7TM_GPCR_Srx"/>
    <property type="match status" value="1"/>
</dbReference>
<reference evidence="7 8" key="2">
    <citation type="journal article" date="2019" name="G3 (Bethesda)">
        <title>Hybrid Assembly of the Genome of the Entomopathogenic Nematode Steinernema carpocapsae Identifies the X-Chromosome.</title>
        <authorList>
            <person name="Serra L."/>
            <person name="Macchietto M."/>
            <person name="Macias-Munoz A."/>
            <person name="McGill C.J."/>
            <person name="Rodriguez I.M."/>
            <person name="Rodriguez B."/>
            <person name="Murad R."/>
            <person name="Mortazavi A."/>
        </authorList>
    </citation>
    <scope>NUCLEOTIDE SEQUENCE [LARGE SCALE GENOMIC DNA]</scope>
    <source>
        <strain evidence="7 8">ALL</strain>
    </source>
</reference>
<dbReference type="Proteomes" id="UP000298663">
    <property type="component" value="Unassembled WGS sequence"/>
</dbReference>
<keyword evidence="4 5" id="KW-0472">Membrane</keyword>
<keyword evidence="2 5" id="KW-0812">Transmembrane</keyword>
<feature type="transmembrane region" description="Helical" evidence="5">
    <location>
        <begin position="61"/>
        <end position="82"/>
    </location>
</feature>
<comment type="caution">
    <text evidence="7">The sequence shown here is derived from an EMBL/GenBank/DDBJ whole genome shotgun (WGS) entry which is preliminary data.</text>
</comment>
<dbReference type="SUPFAM" id="SSF81321">
    <property type="entry name" value="Family A G protein-coupled receptor-like"/>
    <property type="match status" value="1"/>
</dbReference>
<dbReference type="AlphaFoldDB" id="A0A4U5NAA3"/>
<feature type="domain" description="G-protein coupled receptors family 1 profile" evidence="6">
    <location>
        <begin position="119"/>
        <end position="260"/>
    </location>
</feature>
<feature type="transmembrane region" description="Helical" evidence="5">
    <location>
        <begin position="142"/>
        <end position="164"/>
    </location>
</feature>
<evidence type="ECO:0000313" key="8">
    <source>
        <dbReference type="Proteomes" id="UP000298663"/>
    </source>
</evidence>